<feature type="signal peptide" evidence="2">
    <location>
        <begin position="1"/>
        <end position="22"/>
    </location>
</feature>
<gene>
    <name evidence="3" type="ORF">AAT19DRAFT_10714</name>
</gene>
<dbReference type="AlphaFoldDB" id="A0A2S9ZZK3"/>
<sequence>MLLPSLAALAAGAALFSRPALASPASSTRSVAQKAPGHKIAAADNPDDPTGKTLYITEPACGFYRCTVTWPIGSKVDVNWLGPPPGNVSVSLASNIGGPTYVIAPNVPATSQEGYCDAGYGLGVVAPGHECGRVEFVVPDGWKQMTNYTIVVQSLSDSSLAGYTDMINITAPNASSPSAVPAAQIPSGTVASLVTIPAPTSTNVGASVAYTGKIPAPTAVTGAPSSSASSGSSSSRASSASGSSLRVMSLSSAGSSGGSSAGVAAQSASASGSRTSAASSPSQTGGAAGPLVKKTGAALAVVACTVAYFF</sequence>
<evidence type="ECO:0000313" key="4">
    <source>
        <dbReference type="Proteomes" id="UP000239560"/>
    </source>
</evidence>
<evidence type="ECO:0000313" key="3">
    <source>
        <dbReference type="EMBL" id="PRQ71174.1"/>
    </source>
</evidence>
<feature type="chain" id="PRO_5015616812" description="Secreted protein" evidence="2">
    <location>
        <begin position="23"/>
        <end position="310"/>
    </location>
</feature>
<reference evidence="3 4" key="1">
    <citation type="journal article" date="2018" name="Elife">
        <title>Functional genomics of lipid metabolism in the oleaginous yeast Rhodosporidium toruloides.</title>
        <authorList>
            <person name="Coradetti S.T."/>
            <person name="Pinel D."/>
            <person name="Geiselman G."/>
            <person name="Ito M."/>
            <person name="Mondo S."/>
            <person name="Reilly M.C."/>
            <person name="Cheng Y.F."/>
            <person name="Bauer S."/>
            <person name="Grigoriev I."/>
            <person name="Gladden J.M."/>
            <person name="Simmons B.A."/>
            <person name="Brem R."/>
            <person name="Arkin A.P."/>
            <person name="Skerker J.M."/>
        </authorList>
    </citation>
    <scope>NUCLEOTIDE SEQUENCE [LARGE SCALE GENOMIC DNA]</scope>
    <source>
        <strain evidence="3 4">NBRC 0880</strain>
    </source>
</reference>
<organism evidence="3 4">
    <name type="scientific">Rhodotorula toruloides</name>
    <name type="common">Yeast</name>
    <name type="synonym">Rhodosporidium toruloides</name>
    <dbReference type="NCBI Taxonomy" id="5286"/>
    <lineage>
        <taxon>Eukaryota</taxon>
        <taxon>Fungi</taxon>
        <taxon>Dikarya</taxon>
        <taxon>Basidiomycota</taxon>
        <taxon>Pucciniomycotina</taxon>
        <taxon>Microbotryomycetes</taxon>
        <taxon>Sporidiobolales</taxon>
        <taxon>Sporidiobolaceae</taxon>
        <taxon>Rhodotorula</taxon>
    </lineage>
</organism>
<evidence type="ECO:0008006" key="5">
    <source>
        <dbReference type="Google" id="ProtNLM"/>
    </source>
</evidence>
<dbReference type="EMBL" id="LCTV02000013">
    <property type="protein sequence ID" value="PRQ71174.1"/>
    <property type="molecule type" value="Genomic_DNA"/>
</dbReference>
<keyword evidence="2" id="KW-0732">Signal</keyword>
<comment type="caution">
    <text evidence="3">The sequence shown here is derived from an EMBL/GenBank/DDBJ whole genome shotgun (WGS) entry which is preliminary data.</text>
</comment>
<proteinExistence type="predicted"/>
<dbReference type="Proteomes" id="UP000239560">
    <property type="component" value="Unassembled WGS sequence"/>
</dbReference>
<name>A0A2S9ZZK3_RHOTO</name>
<feature type="region of interest" description="Disordered" evidence="1">
    <location>
        <begin position="220"/>
        <end position="240"/>
    </location>
</feature>
<accession>A0A2S9ZZK3</accession>
<evidence type="ECO:0000256" key="1">
    <source>
        <dbReference type="SAM" id="MobiDB-lite"/>
    </source>
</evidence>
<evidence type="ECO:0000256" key="2">
    <source>
        <dbReference type="SAM" id="SignalP"/>
    </source>
</evidence>
<protein>
    <recommendedName>
        <fullName evidence="5">Secreted protein</fullName>
    </recommendedName>
</protein>
<dbReference type="OrthoDB" id="2528391at2759"/>